<dbReference type="AlphaFoldDB" id="A0A9N8V696"/>
<evidence type="ECO:0000313" key="2">
    <source>
        <dbReference type="Proteomes" id="UP000789706"/>
    </source>
</evidence>
<dbReference type="Proteomes" id="UP000789706">
    <property type="component" value="Unassembled WGS sequence"/>
</dbReference>
<keyword evidence="2" id="KW-1185">Reference proteome</keyword>
<protein>
    <submittedName>
        <fullName evidence="1">8537_t:CDS:1</fullName>
    </submittedName>
</protein>
<organism evidence="1 2">
    <name type="scientific">Diversispora eburnea</name>
    <dbReference type="NCBI Taxonomy" id="1213867"/>
    <lineage>
        <taxon>Eukaryota</taxon>
        <taxon>Fungi</taxon>
        <taxon>Fungi incertae sedis</taxon>
        <taxon>Mucoromycota</taxon>
        <taxon>Glomeromycotina</taxon>
        <taxon>Glomeromycetes</taxon>
        <taxon>Diversisporales</taxon>
        <taxon>Diversisporaceae</taxon>
        <taxon>Diversispora</taxon>
    </lineage>
</organism>
<dbReference type="EMBL" id="CAJVPK010000057">
    <property type="protein sequence ID" value="CAG8439548.1"/>
    <property type="molecule type" value="Genomic_DNA"/>
</dbReference>
<proteinExistence type="predicted"/>
<reference evidence="1" key="1">
    <citation type="submission" date="2021-06" db="EMBL/GenBank/DDBJ databases">
        <authorList>
            <person name="Kallberg Y."/>
            <person name="Tangrot J."/>
            <person name="Rosling A."/>
        </authorList>
    </citation>
    <scope>NUCLEOTIDE SEQUENCE</scope>
    <source>
        <strain evidence="1">AZ414A</strain>
    </source>
</reference>
<name>A0A9N8V696_9GLOM</name>
<evidence type="ECO:0000313" key="1">
    <source>
        <dbReference type="EMBL" id="CAG8439548.1"/>
    </source>
</evidence>
<sequence>MISQTFKQSKNDPLKVTRKNKKDITKLSVKNSELKIKVAKLSCNFEEIKSKRIITNSLEQLSISEKKTVSIFTGIENSNNTSKQINLQTQNILTSDISDNTSNSDISLSLIDNTSE</sequence>
<comment type="caution">
    <text evidence="1">The sequence shown here is derived from an EMBL/GenBank/DDBJ whole genome shotgun (WGS) entry which is preliminary data.</text>
</comment>
<accession>A0A9N8V696</accession>
<dbReference type="OrthoDB" id="2489510at2759"/>
<gene>
    <name evidence="1" type="ORF">DEBURN_LOCUS1324</name>
</gene>